<dbReference type="EC" id="6.3.2.4" evidence="6 15"/>
<evidence type="ECO:0000256" key="13">
    <source>
        <dbReference type="ARBA" id="ARBA00023316"/>
    </source>
</evidence>
<dbReference type="InterPro" id="IPR011095">
    <property type="entry name" value="Dala_Dala_lig_C"/>
</dbReference>
<dbReference type="Proteomes" id="UP001291687">
    <property type="component" value="Unassembled WGS sequence"/>
</dbReference>
<dbReference type="InterPro" id="IPR000291">
    <property type="entry name" value="D-Ala_lig_Van_CS"/>
</dbReference>
<keyword evidence="10 16" id="KW-0067">ATP-binding</keyword>
<dbReference type="PANTHER" id="PTHR23132:SF23">
    <property type="entry name" value="D-ALANINE--D-ALANINE LIGASE B"/>
    <property type="match status" value="1"/>
</dbReference>
<proteinExistence type="inferred from homology"/>
<dbReference type="EMBL" id="JARJFB010000061">
    <property type="protein sequence ID" value="MEA0970921.1"/>
    <property type="molecule type" value="Genomic_DNA"/>
</dbReference>
<dbReference type="PROSITE" id="PS00843">
    <property type="entry name" value="DALA_DALA_LIGASE_1"/>
    <property type="match status" value="1"/>
</dbReference>
<accession>A0ABU5NCL2</accession>
<keyword evidence="7 15" id="KW-0963">Cytoplasm</keyword>
<evidence type="ECO:0000256" key="11">
    <source>
        <dbReference type="ARBA" id="ARBA00022960"/>
    </source>
</evidence>
<evidence type="ECO:0000259" key="17">
    <source>
        <dbReference type="PROSITE" id="PS50975"/>
    </source>
</evidence>
<dbReference type="Gene3D" id="3.40.50.20">
    <property type="match status" value="1"/>
</dbReference>
<reference evidence="18 19" key="1">
    <citation type="submission" date="2023-03" db="EMBL/GenBank/DDBJ databases">
        <title>Host association and intracellularity evolved multiple times independently in the Rickettsiales.</title>
        <authorList>
            <person name="Castelli M."/>
            <person name="Nardi T."/>
            <person name="Gammuto L."/>
            <person name="Bellinzona G."/>
            <person name="Sabaneyeva E."/>
            <person name="Potekhin A."/>
            <person name="Serra V."/>
            <person name="Petroni G."/>
            <person name="Sassera D."/>
        </authorList>
    </citation>
    <scope>NUCLEOTIDE SEQUENCE [LARGE SCALE GENOMIC DNA]</scope>
    <source>
        <strain evidence="18 19">Sr 2-6</strain>
    </source>
</reference>
<comment type="cofactor">
    <cofactor evidence="2">
        <name>Mg(2+)</name>
        <dbReference type="ChEBI" id="CHEBI:18420"/>
    </cofactor>
</comment>
<keyword evidence="19" id="KW-1185">Reference proteome</keyword>
<name>A0ABU5NCL2_9RICK</name>
<evidence type="ECO:0000256" key="8">
    <source>
        <dbReference type="ARBA" id="ARBA00022598"/>
    </source>
</evidence>
<feature type="domain" description="ATP-grasp" evidence="17">
    <location>
        <begin position="146"/>
        <end position="342"/>
    </location>
</feature>
<dbReference type="PIRSF" id="PIRSF039102">
    <property type="entry name" value="Ddl/VanB"/>
    <property type="match status" value="1"/>
</dbReference>
<evidence type="ECO:0000256" key="14">
    <source>
        <dbReference type="ARBA" id="ARBA00047614"/>
    </source>
</evidence>
<evidence type="ECO:0000256" key="3">
    <source>
        <dbReference type="ARBA" id="ARBA00003921"/>
    </source>
</evidence>
<comment type="cofactor">
    <cofactor evidence="1">
        <name>Mn(2+)</name>
        <dbReference type="ChEBI" id="CHEBI:29035"/>
    </cofactor>
</comment>
<evidence type="ECO:0000256" key="6">
    <source>
        <dbReference type="ARBA" id="ARBA00012216"/>
    </source>
</evidence>
<evidence type="ECO:0000256" key="9">
    <source>
        <dbReference type="ARBA" id="ARBA00022741"/>
    </source>
</evidence>
<comment type="pathway">
    <text evidence="15">Cell wall biogenesis; peptidoglycan biosynthesis.</text>
</comment>
<dbReference type="HAMAP" id="MF_00047">
    <property type="entry name" value="Dala_Dala_lig"/>
    <property type="match status" value="1"/>
</dbReference>
<dbReference type="GO" id="GO:0016874">
    <property type="term" value="F:ligase activity"/>
    <property type="evidence" value="ECO:0007669"/>
    <property type="project" value="UniProtKB-KW"/>
</dbReference>
<evidence type="ECO:0000256" key="12">
    <source>
        <dbReference type="ARBA" id="ARBA00022984"/>
    </source>
</evidence>
<sequence>MKKFNTIYFAKSKVVDCSQKDSMILDKYVEKNGQEVDKFKLNVIIGKKFVVVVGGGMSAEREVSFMSSNGIVNSLLELGHFVVFVDMGADISYVLQQLNPDVVFNGLHGTYGEDGCLQGVLNILRIPYTGPGVLASAIALNKKKSHFICKANGINVAKAIFVRKSDNIKNDPMPRPYVIKPLLQGSSIGVEVIFEEDNFSFANYEFEYGDEIIVEQYIKGREVQVAVLNGKAMGALEIKLLKSKRFNDYQVKYSPGFSEHLLPAPIPQDAYSKVLEISEYACRVFDCDSGIMRVDFIYNEKEDKFYLLEANTLPGMTSMSMCPEIVALKGISYVQLVDRILSGAQFEK</sequence>
<dbReference type="InterPro" id="IPR016185">
    <property type="entry name" value="PreATP-grasp_dom_sf"/>
</dbReference>
<dbReference type="Pfam" id="PF07478">
    <property type="entry name" value="Dala_Dala_lig_C"/>
    <property type="match status" value="1"/>
</dbReference>
<protein>
    <recommendedName>
        <fullName evidence="6 15">D-alanine--D-alanine ligase</fullName>
        <ecNumber evidence="6 15">6.3.2.4</ecNumber>
    </recommendedName>
    <alternativeName>
        <fullName evidence="15">D-Ala-D-Ala ligase</fullName>
    </alternativeName>
    <alternativeName>
        <fullName evidence="15">D-alanylalanine synthetase</fullName>
    </alternativeName>
</protein>
<evidence type="ECO:0000313" key="18">
    <source>
        <dbReference type="EMBL" id="MEA0970921.1"/>
    </source>
</evidence>
<dbReference type="Gene3D" id="3.30.1490.20">
    <property type="entry name" value="ATP-grasp fold, A domain"/>
    <property type="match status" value="1"/>
</dbReference>
<dbReference type="Gene3D" id="3.30.470.20">
    <property type="entry name" value="ATP-grasp fold, B domain"/>
    <property type="match status" value="1"/>
</dbReference>
<comment type="function">
    <text evidence="3 15">Cell wall formation.</text>
</comment>
<organism evidence="18 19">
    <name type="scientific">Candidatus Megaera venefica</name>
    <dbReference type="NCBI Taxonomy" id="2055910"/>
    <lineage>
        <taxon>Bacteria</taxon>
        <taxon>Pseudomonadati</taxon>
        <taxon>Pseudomonadota</taxon>
        <taxon>Alphaproteobacteria</taxon>
        <taxon>Rickettsiales</taxon>
        <taxon>Rickettsiaceae</taxon>
        <taxon>Candidatus Megaera</taxon>
    </lineage>
</organism>
<dbReference type="PROSITE" id="PS50975">
    <property type="entry name" value="ATP_GRASP"/>
    <property type="match status" value="1"/>
</dbReference>
<dbReference type="SUPFAM" id="SSF52440">
    <property type="entry name" value="PreATP-grasp domain"/>
    <property type="match status" value="1"/>
</dbReference>
<dbReference type="NCBIfam" id="NF002378">
    <property type="entry name" value="PRK01372.1"/>
    <property type="match status" value="1"/>
</dbReference>
<keyword evidence="11 15" id="KW-0133">Cell shape</keyword>
<dbReference type="PANTHER" id="PTHR23132">
    <property type="entry name" value="D-ALANINE--D-ALANINE LIGASE"/>
    <property type="match status" value="1"/>
</dbReference>
<dbReference type="InterPro" id="IPR013815">
    <property type="entry name" value="ATP_grasp_subdomain_1"/>
</dbReference>
<dbReference type="InterPro" id="IPR005905">
    <property type="entry name" value="D_ala_D_ala"/>
</dbReference>
<evidence type="ECO:0000256" key="16">
    <source>
        <dbReference type="PROSITE-ProRule" id="PRU00409"/>
    </source>
</evidence>
<evidence type="ECO:0000256" key="1">
    <source>
        <dbReference type="ARBA" id="ARBA00001936"/>
    </source>
</evidence>
<dbReference type="SUPFAM" id="SSF56059">
    <property type="entry name" value="Glutathione synthetase ATP-binding domain-like"/>
    <property type="match status" value="1"/>
</dbReference>
<comment type="similarity">
    <text evidence="5 15">Belongs to the D-alanine--D-alanine ligase family.</text>
</comment>
<comment type="caution">
    <text evidence="18">The sequence shown here is derived from an EMBL/GenBank/DDBJ whole genome shotgun (WGS) entry which is preliminary data.</text>
</comment>
<evidence type="ECO:0000256" key="2">
    <source>
        <dbReference type="ARBA" id="ARBA00001946"/>
    </source>
</evidence>
<keyword evidence="12 15" id="KW-0573">Peptidoglycan synthesis</keyword>
<keyword evidence="13 15" id="KW-0961">Cell wall biogenesis/degradation</keyword>
<dbReference type="NCBIfam" id="TIGR01205">
    <property type="entry name" value="D_ala_D_alaTIGR"/>
    <property type="match status" value="1"/>
</dbReference>
<evidence type="ECO:0000313" key="19">
    <source>
        <dbReference type="Proteomes" id="UP001291687"/>
    </source>
</evidence>
<keyword evidence="8 15" id="KW-0436">Ligase</keyword>
<evidence type="ECO:0000256" key="4">
    <source>
        <dbReference type="ARBA" id="ARBA00004496"/>
    </source>
</evidence>
<gene>
    <name evidence="15" type="primary">ddl</name>
    <name evidence="18" type="ORF">Megvenef_00890</name>
</gene>
<evidence type="ECO:0000256" key="15">
    <source>
        <dbReference type="HAMAP-Rule" id="MF_00047"/>
    </source>
</evidence>
<keyword evidence="9 16" id="KW-0547">Nucleotide-binding</keyword>
<comment type="subcellular location">
    <subcellularLocation>
        <location evidence="4 15">Cytoplasm</location>
    </subcellularLocation>
</comment>
<evidence type="ECO:0000256" key="10">
    <source>
        <dbReference type="ARBA" id="ARBA00022840"/>
    </source>
</evidence>
<evidence type="ECO:0000256" key="5">
    <source>
        <dbReference type="ARBA" id="ARBA00010871"/>
    </source>
</evidence>
<dbReference type="InterPro" id="IPR011761">
    <property type="entry name" value="ATP-grasp"/>
</dbReference>
<evidence type="ECO:0000256" key="7">
    <source>
        <dbReference type="ARBA" id="ARBA00022490"/>
    </source>
</evidence>
<dbReference type="InterPro" id="IPR011127">
    <property type="entry name" value="Dala_Dala_lig_N"/>
</dbReference>
<comment type="catalytic activity">
    <reaction evidence="14 15">
        <text>2 D-alanine + ATP = D-alanyl-D-alanine + ADP + phosphate + H(+)</text>
        <dbReference type="Rhea" id="RHEA:11224"/>
        <dbReference type="ChEBI" id="CHEBI:15378"/>
        <dbReference type="ChEBI" id="CHEBI:30616"/>
        <dbReference type="ChEBI" id="CHEBI:43474"/>
        <dbReference type="ChEBI" id="CHEBI:57416"/>
        <dbReference type="ChEBI" id="CHEBI:57822"/>
        <dbReference type="ChEBI" id="CHEBI:456216"/>
        <dbReference type="EC" id="6.3.2.4"/>
    </reaction>
</comment>
<dbReference type="Pfam" id="PF01820">
    <property type="entry name" value="Dala_Dala_lig_N"/>
    <property type="match status" value="1"/>
</dbReference>